<proteinExistence type="predicted"/>
<dbReference type="InterPro" id="IPR006626">
    <property type="entry name" value="PbH1"/>
</dbReference>
<keyword evidence="3" id="KW-1185">Reference proteome</keyword>
<dbReference type="EMBL" id="JRYR02000002">
    <property type="protein sequence ID" value="OHX64682.1"/>
    <property type="molecule type" value="Genomic_DNA"/>
</dbReference>
<organism evidence="2 3">
    <name type="scientific">Flammeovirga pacifica</name>
    <dbReference type="NCBI Taxonomy" id="915059"/>
    <lineage>
        <taxon>Bacteria</taxon>
        <taxon>Pseudomonadati</taxon>
        <taxon>Bacteroidota</taxon>
        <taxon>Cytophagia</taxon>
        <taxon>Cytophagales</taxon>
        <taxon>Flammeovirgaceae</taxon>
        <taxon>Flammeovirga</taxon>
    </lineage>
</organism>
<dbReference type="Pfam" id="PF13229">
    <property type="entry name" value="Beta_helix"/>
    <property type="match status" value="1"/>
</dbReference>
<sequence length="544" mass="60445">MKYYLYLLLSISFACKSTFNSNEKEEKSVTYYINSINGNDNADGTTQKSAFKSFAKLQQMNLHSGDTIKLFSNQEYSESLILKNIGEKFSKPLVVTTTSKDKAMINAKGFANGILLENVSNVKVENIHITANGGAITAAEKMRCGVLYTTSEPGNYQNVQLENLLIEDIFYHEGGFTRGKKEVKTANGTQAYGWGIRVLLEEKTSTLHQLEIKDIEVKNVAHTGIKLTGGGKHSILDFKIEGCKVTYTGGPGIQMSKVKDGHVFNNKVDHSGSDNDSRKWGRGSGLWTWGSDKVLIEKNRFTNANGPGDSAGAHIDYNCNNIVLQYNFSKNNAGGFLEILGNNYNCSYRYNISVNDGFRNKGQNGAFQEGKVFWLSGYQGKKERKGPFNSYIYNNTIYVKKGITSKIAVDNVANGILVMNNIFHFEEEAILVLGDQYTPDKGGDGRIDDVLFKNNIFYQKSNWPSEVLIQPKASFIVDVDFKDKNSDHIADFTPKNIQAIKNKGIPIPRIESDSIGIVYGLKIEKDIQGNKVSNRPSIGAIEVY</sequence>
<dbReference type="SMART" id="SM00710">
    <property type="entry name" value="PbH1"/>
    <property type="match status" value="6"/>
</dbReference>
<dbReference type="RefSeq" id="WP_052431713.1">
    <property type="nucleotide sequence ID" value="NZ_JRYR02000002.1"/>
</dbReference>
<comment type="caution">
    <text evidence="2">The sequence shown here is derived from an EMBL/GenBank/DDBJ whole genome shotgun (WGS) entry which is preliminary data.</text>
</comment>
<accession>A0A1S1YUH6</accession>
<dbReference type="STRING" id="915059.NH26_24270"/>
<dbReference type="Gene3D" id="2.160.20.10">
    <property type="entry name" value="Single-stranded right-handed beta-helix, Pectin lyase-like"/>
    <property type="match status" value="1"/>
</dbReference>
<reference evidence="2 3" key="1">
    <citation type="journal article" date="2012" name="Int. J. Syst. Evol. Microbiol.">
        <title>Flammeovirga pacifica sp. nov., isolated from deep-sea sediment.</title>
        <authorList>
            <person name="Xu H."/>
            <person name="Fu Y."/>
            <person name="Yang N."/>
            <person name="Ding Z."/>
            <person name="Lai Q."/>
            <person name="Zeng R."/>
        </authorList>
    </citation>
    <scope>NUCLEOTIDE SEQUENCE [LARGE SCALE GENOMIC DNA]</scope>
    <source>
        <strain evidence="3">DSM 24597 / LMG 26175 / WPAGA1</strain>
    </source>
</reference>
<feature type="domain" description="Right handed beta helix" evidence="1">
    <location>
        <begin position="210"/>
        <end position="351"/>
    </location>
</feature>
<dbReference type="PROSITE" id="PS51257">
    <property type="entry name" value="PROKAR_LIPOPROTEIN"/>
    <property type="match status" value="1"/>
</dbReference>
<evidence type="ECO:0000313" key="2">
    <source>
        <dbReference type="EMBL" id="OHX64682.1"/>
    </source>
</evidence>
<dbReference type="OrthoDB" id="976933at2"/>
<dbReference type="InterPro" id="IPR012334">
    <property type="entry name" value="Pectin_lyas_fold"/>
</dbReference>
<name>A0A1S1YUH6_FLAPC</name>
<dbReference type="SUPFAM" id="SSF51126">
    <property type="entry name" value="Pectin lyase-like"/>
    <property type="match status" value="1"/>
</dbReference>
<gene>
    <name evidence="2" type="ORF">NH26_24270</name>
</gene>
<dbReference type="InterPro" id="IPR011050">
    <property type="entry name" value="Pectin_lyase_fold/virulence"/>
</dbReference>
<dbReference type="Proteomes" id="UP000179797">
    <property type="component" value="Unassembled WGS sequence"/>
</dbReference>
<dbReference type="AlphaFoldDB" id="A0A1S1YUH6"/>
<evidence type="ECO:0000313" key="3">
    <source>
        <dbReference type="Proteomes" id="UP000179797"/>
    </source>
</evidence>
<dbReference type="InterPro" id="IPR039448">
    <property type="entry name" value="Beta_helix"/>
</dbReference>
<protein>
    <recommendedName>
        <fullName evidence="1">Right handed beta helix domain-containing protein</fullName>
    </recommendedName>
</protein>
<evidence type="ECO:0000259" key="1">
    <source>
        <dbReference type="Pfam" id="PF13229"/>
    </source>
</evidence>